<dbReference type="RefSeq" id="WP_042640672.1">
    <property type="nucleotide sequence ID" value="NZ_CDDF01000005.1"/>
</dbReference>
<evidence type="ECO:0000313" key="2">
    <source>
        <dbReference type="Proteomes" id="UP001596132"/>
    </source>
</evidence>
<organism evidence="1 2">
    <name type="scientific">Aeromonas eucrenophila</name>
    <dbReference type="NCBI Taxonomy" id="649"/>
    <lineage>
        <taxon>Bacteria</taxon>
        <taxon>Pseudomonadati</taxon>
        <taxon>Pseudomonadota</taxon>
        <taxon>Gammaproteobacteria</taxon>
        <taxon>Aeromonadales</taxon>
        <taxon>Aeromonadaceae</taxon>
        <taxon>Aeromonas</taxon>
    </lineage>
</organism>
<gene>
    <name evidence="1" type="ORF">ACFPVW_15195</name>
</gene>
<comment type="caution">
    <text evidence="1">The sequence shown here is derived from an EMBL/GenBank/DDBJ whole genome shotgun (WGS) entry which is preliminary data.</text>
</comment>
<sequence length="73" mass="7475">MSTFRCLLPLIPLLLGGCGPELVGTAATTGKLQAEQARQAKAQLDQFKLELSAAMQTTDATGSAPLGVGLTSD</sequence>
<reference evidence="2" key="1">
    <citation type="journal article" date="2019" name="Int. J. Syst. Evol. Microbiol.">
        <title>The Global Catalogue of Microorganisms (GCM) 10K type strain sequencing project: providing services to taxonomists for standard genome sequencing and annotation.</title>
        <authorList>
            <consortium name="The Broad Institute Genomics Platform"/>
            <consortium name="The Broad Institute Genome Sequencing Center for Infectious Disease"/>
            <person name="Wu L."/>
            <person name="Ma J."/>
        </authorList>
    </citation>
    <scope>NUCLEOTIDE SEQUENCE [LARGE SCALE GENOMIC DNA]</scope>
    <source>
        <strain evidence="2">KCTC 15012</strain>
    </source>
</reference>
<dbReference type="Proteomes" id="UP001596132">
    <property type="component" value="Unassembled WGS sequence"/>
</dbReference>
<dbReference type="PROSITE" id="PS51257">
    <property type="entry name" value="PROKAR_LIPOPROTEIN"/>
    <property type="match status" value="1"/>
</dbReference>
<proteinExistence type="predicted"/>
<protein>
    <recommendedName>
        <fullName evidence="3">Lipoprotein</fullName>
    </recommendedName>
</protein>
<keyword evidence="2" id="KW-1185">Reference proteome</keyword>
<accession>A0ABW0YCL6</accession>
<evidence type="ECO:0008006" key="3">
    <source>
        <dbReference type="Google" id="ProtNLM"/>
    </source>
</evidence>
<dbReference type="EMBL" id="JBHSPP010000016">
    <property type="protein sequence ID" value="MFC5707365.1"/>
    <property type="molecule type" value="Genomic_DNA"/>
</dbReference>
<evidence type="ECO:0000313" key="1">
    <source>
        <dbReference type="EMBL" id="MFC5707365.1"/>
    </source>
</evidence>
<name>A0ABW0YCL6_9GAMM</name>